<keyword evidence="1" id="KW-0812">Transmembrane</keyword>
<keyword evidence="1" id="KW-1133">Transmembrane helix</keyword>
<comment type="caution">
    <text evidence="3">The sequence shown here is derived from an EMBL/GenBank/DDBJ whole genome shotgun (WGS) entry which is preliminary data.</text>
</comment>
<feature type="transmembrane region" description="Helical" evidence="1">
    <location>
        <begin position="323"/>
        <end position="340"/>
    </location>
</feature>
<accession>A0ABS2TG30</accession>
<proteinExistence type="predicted"/>
<gene>
    <name evidence="3" type="ORF">JVW63_07855</name>
</gene>
<sequence>MEFDLLWLVASFGGGAFGAAIGGQTAFIFTGLLYLIGLGGYLGGIDTGAFMGSVVFGPVFGPHIAFLGGAAAAAYAAKKGVMAGGANGRDIVTPLAGISRVDVLAVGGVFGMLGYLLNNVLAMVPAFTVNDPALQYGVETVGWTDTVALTIIIISIAVRFMFGTTGLFSTRDHKLLEVGEGKHWVEHQEGWGITAMHGFTSGLMSAFATIMIVVFYVTNTGDYGIVGYAQLIGWAISAVTLIFLSLGMKTPVTHHMTILASIAALKFAPILVGSSDIAEWADNSMIVVAVVIGGIVGALGGLLGEALARATNSNGDTHIDPPAFAIWIGTTVLFAITSIIA</sequence>
<feature type="transmembrane region" description="Helical" evidence="1">
    <location>
        <begin position="147"/>
        <end position="169"/>
    </location>
</feature>
<organism evidence="3 4">
    <name type="scientific">Flaviflexus equikiangi</name>
    <dbReference type="NCBI Taxonomy" id="2758573"/>
    <lineage>
        <taxon>Bacteria</taxon>
        <taxon>Bacillati</taxon>
        <taxon>Actinomycetota</taxon>
        <taxon>Actinomycetes</taxon>
        <taxon>Actinomycetales</taxon>
        <taxon>Actinomycetaceae</taxon>
        <taxon>Flaviflexus</taxon>
    </lineage>
</organism>
<dbReference type="Pfam" id="PF25928">
    <property type="entry name" value="DUF7973"/>
    <property type="match status" value="1"/>
</dbReference>
<protein>
    <recommendedName>
        <fullName evidence="2">DUF7973 domain-containing protein</fullName>
    </recommendedName>
</protein>
<keyword evidence="1" id="KW-0472">Membrane</keyword>
<feature type="domain" description="DUF7973" evidence="2">
    <location>
        <begin position="4"/>
        <end position="338"/>
    </location>
</feature>
<evidence type="ECO:0000313" key="4">
    <source>
        <dbReference type="Proteomes" id="UP000705983"/>
    </source>
</evidence>
<feature type="transmembrane region" description="Helical" evidence="1">
    <location>
        <begin position="258"/>
        <end position="278"/>
    </location>
</feature>
<reference evidence="4" key="1">
    <citation type="submission" date="2021-02" db="EMBL/GenBank/DDBJ databases">
        <title>Leucobacter sp. CX169.</title>
        <authorList>
            <person name="Cheng Y."/>
        </authorList>
    </citation>
    <scope>NUCLEOTIDE SEQUENCE [LARGE SCALE GENOMIC DNA]</scope>
    <source>
        <strain evidence="4">JY899</strain>
    </source>
</reference>
<dbReference type="Proteomes" id="UP000705983">
    <property type="component" value="Unassembled WGS sequence"/>
</dbReference>
<feature type="transmembrane region" description="Helical" evidence="1">
    <location>
        <begin position="56"/>
        <end position="77"/>
    </location>
</feature>
<evidence type="ECO:0000313" key="3">
    <source>
        <dbReference type="EMBL" id="MBM9433609.1"/>
    </source>
</evidence>
<dbReference type="EMBL" id="JAFFJS010000004">
    <property type="protein sequence ID" value="MBM9433609.1"/>
    <property type="molecule type" value="Genomic_DNA"/>
</dbReference>
<feature type="transmembrane region" description="Helical" evidence="1">
    <location>
        <begin position="190"/>
        <end position="217"/>
    </location>
</feature>
<feature type="transmembrane region" description="Helical" evidence="1">
    <location>
        <begin position="103"/>
        <end position="127"/>
    </location>
</feature>
<feature type="transmembrane region" description="Helical" evidence="1">
    <location>
        <begin position="284"/>
        <end position="303"/>
    </location>
</feature>
<keyword evidence="4" id="KW-1185">Reference proteome</keyword>
<feature type="transmembrane region" description="Helical" evidence="1">
    <location>
        <begin position="7"/>
        <end position="36"/>
    </location>
</feature>
<dbReference type="InterPro" id="IPR058279">
    <property type="entry name" value="DUF7973"/>
</dbReference>
<evidence type="ECO:0000256" key="1">
    <source>
        <dbReference type="SAM" id="Phobius"/>
    </source>
</evidence>
<dbReference type="RefSeq" id="WP_187996818.1">
    <property type="nucleotide sequence ID" value="NZ_JACEXG010000004.1"/>
</dbReference>
<feature type="transmembrane region" description="Helical" evidence="1">
    <location>
        <begin position="223"/>
        <end position="246"/>
    </location>
</feature>
<name>A0ABS2TG30_9ACTO</name>
<evidence type="ECO:0000259" key="2">
    <source>
        <dbReference type="Pfam" id="PF25928"/>
    </source>
</evidence>